<dbReference type="OrthoDB" id="3398374at2"/>
<dbReference type="InterPro" id="IPR044944">
    <property type="entry name" value="NOS_dom_3"/>
</dbReference>
<evidence type="ECO:0000256" key="6">
    <source>
        <dbReference type="ARBA" id="ARBA00022617"/>
    </source>
</evidence>
<dbReference type="GO" id="GO:0004517">
    <property type="term" value="F:nitric-oxide synthase activity"/>
    <property type="evidence" value="ECO:0007669"/>
    <property type="project" value="InterPro"/>
</dbReference>
<evidence type="ECO:0000313" key="14">
    <source>
        <dbReference type="EMBL" id="EUJ42028.1"/>
    </source>
</evidence>
<dbReference type="EC" id="1.14.14.47" evidence="4 11"/>
<dbReference type="GO" id="GO:0006809">
    <property type="term" value="P:nitric oxide biosynthetic process"/>
    <property type="evidence" value="ECO:0007669"/>
    <property type="project" value="InterPro"/>
</dbReference>
<keyword evidence="15" id="KW-1185">Reference proteome</keyword>
<evidence type="ECO:0000256" key="9">
    <source>
        <dbReference type="ARBA" id="ARBA00023004"/>
    </source>
</evidence>
<evidence type="ECO:0000256" key="5">
    <source>
        <dbReference type="ARBA" id="ARBA00018859"/>
    </source>
</evidence>
<dbReference type="STRING" id="1265861.BCAMP_01465"/>
<reference evidence="14 15" key="1">
    <citation type="submission" date="2012-12" db="EMBL/GenBank/DDBJ databases">
        <title>Novel taxa of Listeriaceae from agricultural environments in the United States.</title>
        <authorList>
            <person name="den Bakker H.C."/>
            <person name="Allred A."/>
            <person name="Warchocki S."/>
            <person name="Wright E.M."/>
            <person name="Burrell A."/>
            <person name="Nightingale K.K."/>
            <person name="Kephart D."/>
            <person name="Wiedmann M."/>
        </authorList>
    </citation>
    <scope>NUCLEOTIDE SEQUENCE [LARGE SCALE GENOMIC DNA]</scope>
    <source>
        <strain evidence="14 15">FSL F6-1037</strain>
    </source>
</reference>
<comment type="miscellaneous">
    <text evidence="11">This protein is similar to the oxygenase domain of eukaryotic nitric oxide synthases but lacks the reductase domain which, in eukaryotes, is responsible for transfer of electrons to the ferric heme during nitric oxide synthesis.</text>
</comment>
<evidence type="ECO:0000256" key="2">
    <source>
        <dbReference type="ARBA" id="ARBA00002642"/>
    </source>
</evidence>
<dbReference type="InterPro" id="IPR004030">
    <property type="entry name" value="NOS_N"/>
</dbReference>
<name>W7D9U0_9LIST</name>
<dbReference type="PANTHER" id="PTHR43410">
    <property type="entry name" value="NITRIC OXIDE SYNTHASE OXYGENASE"/>
    <property type="match status" value="1"/>
</dbReference>
<dbReference type="InterPro" id="IPR050607">
    <property type="entry name" value="NOS"/>
</dbReference>
<comment type="catalytic activity">
    <reaction evidence="10">
        <text>3 reduced [flavodoxin] + 2 L-arginine + 4 O2 = 3 oxidized [flavodoxin] + 2 L-citrulline + 2 nitric oxide + 4 H2O + 5 H(+)</text>
        <dbReference type="Rhea" id="RHEA:52324"/>
        <dbReference type="Rhea" id="RHEA-COMP:10622"/>
        <dbReference type="Rhea" id="RHEA-COMP:10623"/>
        <dbReference type="ChEBI" id="CHEBI:15377"/>
        <dbReference type="ChEBI" id="CHEBI:15378"/>
        <dbReference type="ChEBI" id="CHEBI:15379"/>
        <dbReference type="ChEBI" id="CHEBI:16480"/>
        <dbReference type="ChEBI" id="CHEBI:32682"/>
        <dbReference type="ChEBI" id="CHEBI:57618"/>
        <dbReference type="ChEBI" id="CHEBI:57743"/>
        <dbReference type="ChEBI" id="CHEBI:58210"/>
        <dbReference type="EC" id="1.14.14.47"/>
    </reaction>
</comment>
<dbReference type="PIRSF" id="PIRSF037219">
    <property type="entry name" value="NOS_oxygenase"/>
    <property type="match status" value="1"/>
</dbReference>
<evidence type="ECO:0000256" key="12">
    <source>
        <dbReference type="PIRSR" id="PIRSR037219-1"/>
    </source>
</evidence>
<feature type="domain" description="Nitric oxide synthase (NOS)" evidence="13">
    <location>
        <begin position="64"/>
        <end position="71"/>
    </location>
</feature>
<keyword evidence="7 11" id="KW-0479">Metal-binding</keyword>
<evidence type="ECO:0000256" key="4">
    <source>
        <dbReference type="ARBA" id="ARBA00012735"/>
    </source>
</evidence>
<dbReference type="EMBL" id="AODH01000004">
    <property type="protein sequence ID" value="EUJ42028.1"/>
    <property type="molecule type" value="Genomic_DNA"/>
</dbReference>
<dbReference type="Gene3D" id="3.90.340.10">
    <property type="entry name" value="Nitric Oxide Synthase, Chain A, domain 1"/>
    <property type="match status" value="1"/>
</dbReference>
<evidence type="ECO:0000313" key="15">
    <source>
        <dbReference type="Proteomes" id="UP000019243"/>
    </source>
</evidence>
<dbReference type="InterPro" id="IPR017142">
    <property type="entry name" value="Nitric_oxide_synthase_Oase-su"/>
</dbReference>
<evidence type="ECO:0000256" key="8">
    <source>
        <dbReference type="ARBA" id="ARBA00023002"/>
    </source>
</evidence>
<dbReference type="InterPro" id="IPR036119">
    <property type="entry name" value="NOS_N_sf"/>
</dbReference>
<protein>
    <recommendedName>
        <fullName evidence="5 11">Nitric oxide synthase oxygenase</fullName>
        <ecNumber evidence="4 11">1.14.14.47</ecNumber>
    </recommendedName>
</protein>
<dbReference type="GO" id="GO:0020037">
    <property type="term" value="F:heme binding"/>
    <property type="evidence" value="ECO:0007669"/>
    <property type="project" value="InterPro"/>
</dbReference>
<dbReference type="Proteomes" id="UP000019243">
    <property type="component" value="Unassembled WGS sequence"/>
</dbReference>
<comment type="similarity">
    <text evidence="3 11">Belongs to the NOS family. Bacterial NOS oxygenase subfamily.</text>
</comment>
<dbReference type="GO" id="GO:0046872">
    <property type="term" value="F:metal ion binding"/>
    <property type="evidence" value="ECO:0007669"/>
    <property type="project" value="UniProtKB-KW"/>
</dbReference>
<keyword evidence="9 11" id="KW-0408">Iron</keyword>
<dbReference type="InterPro" id="IPR044943">
    <property type="entry name" value="NOS_dom_1"/>
</dbReference>
<dbReference type="AlphaFoldDB" id="W7D9U0"/>
<feature type="binding site" description="axial binding residue" evidence="12">
    <location>
        <position position="65"/>
    </location>
    <ligand>
        <name>heme</name>
        <dbReference type="ChEBI" id="CHEBI:30413"/>
    </ligand>
    <ligandPart>
        <name>Fe</name>
        <dbReference type="ChEBI" id="CHEBI:18248"/>
    </ligandPart>
</feature>
<proteinExistence type="inferred from homology"/>
<dbReference type="PANTHER" id="PTHR43410:SF1">
    <property type="entry name" value="NITRIC OXIDE SYNTHASE"/>
    <property type="match status" value="1"/>
</dbReference>
<comment type="cofactor">
    <cofactor evidence="1 11 12">
        <name>heme</name>
        <dbReference type="ChEBI" id="CHEBI:30413"/>
    </cofactor>
</comment>
<dbReference type="RefSeq" id="WP_035313044.1">
    <property type="nucleotide sequence ID" value="NZ_AODH01000004.1"/>
</dbReference>
<evidence type="ECO:0000256" key="7">
    <source>
        <dbReference type="ARBA" id="ARBA00022723"/>
    </source>
</evidence>
<keyword evidence="8 11" id="KW-0560">Oxidoreductase</keyword>
<comment type="function">
    <text evidence="2 11">Catalyzes the production of nitric oxide.</text>
</comment>
<comment type="subunit">
    <text evidence="11">Homodimer.</text>
</comment>
<dbReference type="Pfam" id="PF02898">
    <property type="entry name" value="NO_synthase"/>
    <property type="match status" value="1"/>
</dbReference>
<accession>W7D9U0</accession>
<evidence type="ECO:0000256" key="10">
    <source>
        <dbReference type="ARBA" id="ARBA00048713"/>
    </source>
</evidence>
<sequence>MMKVTLVEEARVFIAECYKELNKTSALAQRLKQIECEIKTTHTYKHTEEELAHGVKMAWRNNNRCIGRLFWQQLQLIDARSATTAVEVEAALLHHIEAGTNGGAIRPTITVFEPGRVRIWNEQLIRYAGYIVDGKQIGDPLSNDITKLCQRLGWQSNKTDFDVLPLLFQVDEHSPLCMRDIPSPLVKEVTITHPDYPKLAELSLKWYAVPIIANMRLSIGGISYEACPFNGWYMGTEIASRNLVDTARYNKLPAIATALGIETRKNRELWQDRALLELNYAVLDSYKRAKVQMVDHHTAAKQFAQFESNEVEAHREVTGNWAWLIPPMSPASTHIFHQPYANTTKTPNFFYKKSLFEKENHCPFQQ</sequence>
<organism evidence="14 15">
    <name type="scientific">Brochothrix campestris FSL F6-1037</name>
    <dbReference type="NCBI Taxonomy" id="1265861"/>
    <lineage>
        <taxon>Bacteria</taxon>
        <taxon>Bacillati</taxon>
        <taxon>Bacillota</taxon>
        <taxon>Bacilli</taxon>
        <taxon>Bacillales</taxon>
        <taxon>Listeriaceae</taxon>
        <taxon>Brochothrix</taxon>
    </lineage>
</organism>
<dbReference type="InterPro" id="IPR044940">
    <property type="entry name" value="NOS_dom_2"/>
</dbReference>
<dbReference type="PATRIC" id="fig|1265861.3.peg.284"/>
<gene>
    <name evidence="14" type="ORF">BCAMP_01465</name>
</gene>
<evidence type="ECO:0000256" key="3">
    <source>
        <dbReference type="ARBA" id="ARBA00005411"/>
    </source>
</evidence>
<comment type="caution">
    <text evidence="14">The sequence shown here is derived from an EMBL/GenBank/DDBJ whole genome shotgun (WGS) entry which is preliminary data.</text>
</comment>
<evidence type="ECO:0000259" key="13">
    <source>
        <dbReference type="PROSITE" id="PS60001"/>
    </source>
</evidence>
<dbReference type="Gene3D" id="3.90.440.10">
    <property type="entry name" value="Nitric Oxide Synthase,Heme Domain,Chain A domain 2"/>
    <property type="match status" value="1"/>
</dbReference>
<dbReference type="SUPFAM" id="SSF56512">
    <property type="entry name" value="Nitric oxide (NO) synthase oxygenase domain"/>
    <property type="match status" value="1"/>
</dbReference>
<evidence type="ECO:0000256" key="11">
    <source>
        <dbReference type="PIRNR" id="PIRNR037219"/>
    </source>
</evidence>
<dbReference type="Gene3D" id="3.90.1230.10">
    <property type="entry name" value="Nitric Oxide Synthase, Chain A, domain 3"/>
    <property type="match status" value="1"/>
</dbReference>
<keyword evidence="6 11" id="KW-0349">Heme</keyword>
<dbReference type="PROSITE" id="PS60001">
    <property type="entry name" value="NOS"/>
    <property type="match status" value="1"/>
</dbReference>
<evidence type="ECO:0000256" key="1">
    <source>
        <dbReference type="ARBA" id="ARBA00001971"/>
    </source>
</evidence>